<sequence length="279" mass="33138">MFKKIFNLINKKKNIENTELEENFVGIDAREETTIKDNDKNNQEIENIDLVHEEIIEFDNKDVSIEKELEIFLKENEGYIKDIKIRREKSIRSIDIYNEEILEFKSYKECSKTLKIPLAYIKENLKYGHTDYLGDAINYLKQELGEYIEDESEYLNNTKSPIELFNMLNNKIFKCKISENKRDEILSSEKIEPVKMHYRFECIDTEYDDYFKKYGAIIKRGGNKKIELVNKKGEVVEIFKSLDSCSNYLSKNRNEIVDMLKCGNTKVGRYEIRYSLRSI</sequence>
<comment type="caution">
    <text evidence="1">The sequence shown here is derived from an EMBL/GenBank/DDBJ whole genome shotgun (WGS) entry which is preliminary data.</text>
</comment>
<keyword evidence="2" id="KW-1185">Reference proteome</keyword>
<dbReference type="RefSeq" id="WP_153925399.1">
    <property type="nucleotide sequence ID" value="NZ_JACRWE010000001.1"/>
</dbReference>
<gene>
    <name evidence="1" type="ORF">H8923_02085</name>
</gene>
<dbReference type="EMBL" id="JACRWE010000001">
    <property type="protein sequence ID" value="MBC5995539.1"/>
    <property type="molecule type" value="Genomic_DNA"/>
</dbReference>
<organism evidence="1 2">
    <name type="scientific">Romboutsia faecis</name>
    <dbReference type="NCBI Taxonomy" id="2764597"/>
    <lineage>
        <taxon>Bacteria</taxon>
        <taxon>Bacillati</taxon>
        <taxon>Bacillota</taxon>
        <taxon>Clostridia</taxon>
        <taxon>Peptostreptococcales</taxon>
        <taxon>Peptostreptococcaceae</taxon>
        <taxon>Romboutsia</taxon>
    </lineage>
</organism>
<evidence type="ECO:0000313" key="2">
    <source>
        <dbReference type="Proteomes" id="UP000609849"/>
    </source>
</evidence>
<proteinExistence type="predicted"/>
<dbReference type="Proteomes" id="UP000609849">
    <property type="component" value="Unassembled WGS sequence"/>
</dbReference>
<evidence type="ECO:0008006" key="3">
    <source>
        <dbReference type="Google" id="ProtNLM"/>
    </source>
</evidence>
<protein>
    <recommendedName>
        <fullName evidence="3">Nuclease-associated modular DNA-binding 1 domain-containing protein</fullName>
    </recommendedName>
</protein>
<evidence type="ECO:0000313" key="1">
    <source>
        <dbReference type="EMBL" id="MBC5995539.1"/>
    </source>
</evidence>
<reference evidence="1 2" key="1">
    <citation type="submission" date="2020-08" db="EMBL/GenBank/DDBJ databases">
        <authorList>
            <person name="Liu C."/>
            <person name="Sun Q."/>
        </authorList>
    </citation>
    <scope>NUCLEOTIDE SEQUENCE [LARGE SCALE GENOMIC DNA]</scope>
    <source>
        <strain evidence="1 2">NSJ-18</strain>
    </source>
</reference>
<name>A0ABR7JKU1_9FIRM</name>
<accession>A0ABR7JKU1</accession>